<dbReference type="PROSITE" id="PS50883">
    <property type="entry name" value="EAL"/>
    <property type="match status" value="1"/>
</dbReference>
<dbReference type="Gene3D" id="3.30.450.20">
    <property type="entry name" value="PAS domain"/>
    <property type="match status" value="1"/>
</dbReference>
<dbReference type="PANTHER" id="PTHR33121">
    <property type="entry name" value="CYCLIC DI-GMP PHOSPHODIESTERASE PDEF"/>
    <property type="match status" value="1"/>
</dbReference>
<dbReference type="Gene3D" id="3.20.20.450">
    <property type="entry name" value="EAL domain"/>
    <property type="match status" value="1"/>
</dbReference>
<dbReference type="InterPro" id="IPR029151">
    <property type="entry name" value="Sensor-like_sf"/>
</dbReference>
<evidence type="ECO:0000259" key="1">
    <source>
        <dbReference type="PROSITE" id="PS50883"/>
    </source>
</evidence>
<name>A0A2N7WTE0_9BURK</name>
<accession>A0A2N7WTE0</accession>
<dbReference type="SMART" id="SM00052">
    <property type="entry name" value="EAL"/>
    <property type="match status" value="1"/>
</dbReference>
<evidence type="ECO:0000313" key="3">
    <source>
        <dbReference type="Proteomes" id="UP000235777"/>
    </source>
</evidence>
<organism evidence="2 3">
    <name type="scientific">Trinickia symbiotica</name>
    <dbReference type="NCBI Taxonomy" id="863227"/>
    <lineage>
        <taxon>Bacteria</taxon>
        <taxon>Pseudomonadati</taxon>
        <taxon>Pseudomonadota</taxon>
        <taxon>Betaproteobacteria</taxon>
        <taxon>Burkholderiales</taxon>
        <taxon>Burkholderiaceae</taxon>
        <taxon>Trinickia</taxon>
    </lineage>
</organism>
<dbReference type="SUPFAM" id="SSF103190">
    <property type="entry name" value="Sensory domain-like"/>
    <property type="match status" value="1"/>
</dbReference>
<dbReference type="CDD" id="cd01948">
    <property type="entry name" value="EAL"/>
    <property type="match status" value="1"/>
</dbReference>
<dbReference type="PANTHER" id="PTHR33121:SF76">
    <property type="entry name" value="SIGNALING PROTEIN"/>
    <property type="match status" value="1"/>
</dbReference>
<sequence length="436" mass="47636">MPRHFPILRFRPSMIELDPPGFQPPRPVAGEAGARHTVVYGGYTVFSVFQPVFSVSHRRAIGYHASLRAHDEDGRQVLSHEVFTQAARRGDLLELGRLAESLHLGNFSAFDSRDEWLFLSLHPAALMDTSYGDALLAGLKALALPPQRVVLEVPEQAGGETSRFAEIVDSLRKSGFLIALGGFGAKHSNIDRVWHLRPDIVTLDRVILQQASEHSHIERVLPGLVSLLHESGQLVLMGGLSTEREALIALEANVDFMQGAYFAGPSMDPVEPRVAAAAMDALSAALRERVAARERAQAARLTPYVAALQEACGHVVAGETIERATRSLLALPDSARCFLLDAHGRQIGDNLVPEGRRVSRRAKRFRPLLHSEGASWERRPYFIEAVRAPGRVHLTAPYLSINEAHLCVTASAAAQTPKGLQVLCVDINWDAASQGL</sequence>
<dbReference type="SUPFAM" id="SSF141868">
    <property type="entry name" value="EAL domain-like"/>
    <property type="match status" value="1"/>
</dbReference>
<gene>
    <name evidence="2" type="ORF">C0Z20_25355</name>
</gene>
<dbReference type="EMBL" id="PNYC01000020">
    <property type="protein sequence ID" value="PMS32709.1"/>
    <property type="molecule type" value="Genomic_DNA"/>
</dbReference>
<reference evidence="2 3" key="1">
    <citation type="submission" date="2018-01" db="EMBL/GenBank/DDBJ databases">
        <title>Whole genome analyses suggest that Burkholderia sensu lato contains two further novel genera in the rhizoxinica-symbiotica group Mycetohabitans gen. nov., and Trinickia gen. nov.: implications for the evolution of diazotrophy and nodulation in the Burkholderiaceae.</title>
        <authorList>
            <person name="Estrada-de los Santos P."/>
            <person name="Palmer M."/>
            <person name="Chavez-Ramirez B."/>
            <person name="Beukes C."/>
            <person name="Steenkamp E.T."/>
            <person name="Hirsch A.M."/>
            <person name="Manyaka P."/>
            <person name="Maluk M."/>
            <person name="Lafos M."/>
            <person name="Crook M."/>
            <person name="Gross E."/>
            <person name="Simon M.F."/>
            <person name="Bueno dos Reis Junior F."/>
            <person name="Poole P.S."/>
            <person name="Venter S.N."/>
            <person name="James E.K."/>
        </authorList>
    </citation>
    <scope>NUCLEOTIDE SEQUENCE [LARGE SCALE GENOMIC DNA]</scope>
    <source>
        <strain evidence="2 3">JPY 581</strain>
    </source>
</reference>
<dbReference type="Proteomes" id="UP000235777">
    <property type="component" value="Unassembled WGS sequence"/>
</dbReference>
<evidence type="ECO:0000313" key="2">
    <source>
        <dbReference type="EMBL" id="PMS32709.1"/>
    </source>
</evidence>
<dbReference type="AlphaFoldDB" id="A0A2N7WTE0"/>
<dbReference type="STRING" id="863227.GCA_000373005_02209"/>
<dbReference type="InterPro" id="IPR001633">
    <property type="entry name" value="EAL_dom"/>
</dbReference>
<dbReference type="OrthoDB" id="9813903at2"/>
<protein>
    <submittedName>
        <fullName evidence="2">EAL domain-containing protein</fullName>
    </submittedName>
</protein>
<dbReference type="Pfam" id="PF00563">
    <property type="entry name" value="EAL"/>
    <property type="match status" value="1"/>
</dbReference>
<dbReference type="InterPro" id="IPR035919">
    <property type="entry name" value="EAL_sf"/>
</dbReference>
<dbReference type="InterPro" id="IPR050706">
    <property type="entry name" value="Cyclic-di-GMP_PDE-like"/>
</dbReference>
<keyword evidence="3" id="KW-1185">Reference proteome</keyword>
<dbReference type="GO" id="GO:0071111">
    <property type="term" value="F:cyclic-guanylate-specific phosphodiesterase activity"/>
    <property type="evidence" value="ECO:0007669"/>
    <property type="project" value="InterPro"/>
</dbReference>
<comment type="caution">
    <text evidence="2">The sequence shown here is derived from an EMBL/GenBank/DDBJ whole genome shotgun (WGS) entry which is preliminary data.</text>
</comment>
<proteinExistence type="predicted"/>
<feature type="domain" description="EAL" evidence="1">
    <location>
        <begin position="27"/>
        <end position="279"/>
    </location>
</feature>